<dbReference type="AlphaFoldDB" id="A0A6J8C604"/>
<protein>
    <recommendedName>
        <fullName evidence="1">Integrase core domain-containing protein</fullName>
    </recommendedName>
</protein>
<evidence type="ECO:0000259" key="1">
    <source>
        <dbReference type="Pfam" id="PF24764"/>
    </source>
</evidence>
<evidence type="ECO:0000313" key="2">
    <source>
        <dbReference type="EMBL" id="CAC5390946.1"/>
    </source>
</evidence>
<accession>A0A6J8C604</accession>
<dbReference type="EMBL" id="CACVKT020004646">
    <property type="protein sequence ID" value="CAC5390946.1"/>
    <property type="molecule type" value="Genomic_DNA"/>
</dbReference>
<keyword evidence="3" id="KW-1185">Reference proteome</keyword>
<name>A0A6J8C604_MYTCO</name>
<organism evidence="2 3">
    <name type="scientific">Mytilus coruscus</name>
    <name type="common">Sea mussel</name>
    <dbReference type="NCBI Taxonomy" id="42192"/>
    <lineage>
        <taxon>Eukaryota</taxon>
        <taxon>Metazoa</taxon>
        <taxon>Spiralia</taxon>
        <taxon>Lophotrochozoa</taxon>
        <taxon>Mollusca</taxon>
        <taxon>Bivalvia</taxon>
        <taxon>Autobranchia</taxon>
        <taxon>Pteriomorphia</taxon>
        <taxon>Mytilida</taxon>
        <taxon>Mytiloidea</taxon>
        <taxon>Mytilidae</taxon>
        <taxon>Mytilinae</taxon>
        <taxon>Mytilus</taxon>
    </lineage>
</organism>
<reference evidence="2 3" key="1">
    <citation type="submission" date="2020-06" db="EMBL/GenBank/DDBJ databases">
        <authorList>
            <person name="Li R."/>
            <person name="Bekaert M."/>
        </authorList>
    </citation>
    <scope>NUCLEOTIDE SEQUENCE [LARGE SCALE GENOMIC DNA]</scope>
    <source>
        <strain evidence="3">wild</strain>
    </source>
</reference>
<dbReference type="PANTHER" id="PTHR46791:SF13">
    <property type="entry name" value="CLR5 DOMAIN-CONTAINING PROTEIN"/>
    <property type="match status" value="1"/>
</dbReference>
<dbReference type="PANTHER" id="PTHR46791">
    <property type="entry name" value="EXPRESSED PROTEIN"/>
    <property type="match status" value="1"/>
</dbReference>
<feature type="domain" description="Integrase core" evidence="1">
    <location>
        <begin position="36"/>
        <end position="189"/>
    </location>
</feature>
<proteinExistence type="predicted"/>
<dbReference type="Proteomes" id="UP000507470">
    <property type="component" value="Unassembled WGS sequence"/>
</dbReference>
<sequence length="220" mass="25843">MNYEIQVQQEVVIKVQKALDPMGVETRSRRRLRRRVYTSTGPNFLIHIDGYDKLKPYGICIHGAIDGFSRKMLWLKADYSNNNPKHVDRLYIDHVKKNRQEPRLIRADGGSENGLVRLLHVALRYDNWDQQSGDRNFITGRSNQPIERFWGNLRSLCIQFLRNLFRCMQNADILRGTDPVHIECVRFCLCLSFKRIWGSLYSYGTCIEFEVSDIQTPFIE</sequence>
<dbReference type="InterPro" id="IPR058913">
    <property type="entry name" value="Integrase_dom_put"/>
</dbReference>
<gene>
    <name evidence="2" type="ORF">MCOR_25994</name>
</gene>
<dbReference type="Pfam" id="PF24764">
    <property type="entry name" value="rva_4"/>
    <property type="match status" value="1"/>
</dbReference>
<evidence type="ECO:0000313" key="3">
    <source>
        <dbReference type="Proteomes" id="UP000507470"/>
    </source>
</evidence>